<dbReference type="Proteomes" id="UP000679008">
    <property type="component" value="Unassembled WGS sequence"/>
</dbReference>
<evidence type="ECO:0000313" key="8">
    <source>
        <dbReference type="Proteomes" id="UP000679008"/>
    </source>
</evidence>
<sequence length="425" mass="49365">MSKLRLPKKSYKGIKIFCKICNTDNTNCKHYDKQVYRVRVHVPGTQKSVKTKKLDAVNYDDAVIEAIAFEKELNATDFITIGSRKSENITEDDQGNDYSIADAIIRFNQYLNGQTNYAHLKKNISLGYKDELIRYCRFFCKNINLTEDISKFRVKDVSKKHVSNFYSWAEARYAEKTFNKCMAALKCFFEFLIDIEDIEIKNPFRKYVIKEVVKSSVETVSRDEFLQILAAIDTIDPLVKLGGKGQRKSMYRHYLKDGFRLFLLTGSRREEVVNLRWSDIYISPSGVKFFRIKNIKVERIKNKEGIYKYIPINDDLFNLLAEMGFEKNKNSNNYILFPERDVSALTIMNILSKAFTYYRIGAGIKKDIGLKNLRKTYITWVNQVMNKDTKILSSHSTDGVLQEYYIDPTVLTAIEKGALEIKIFG</sequence>
<name>A0ABS5D167_9FLAO</name>
<dbReference type="RefSeq" id="WP_210788296.1">
    <property type="nucleotide sequence ID" value="NZ_JAGPXB010000002.1"/>
</dbReference>
<proteinExistence type="inferred from homology"/>
<comment type="caution">
    <text evidence="7">The sequence shown here is derived from an EMBL/GenBank/DDBJ whole genome shotgun (WGS) entry which is preliminary data.</text>
</comment>
<dbReference type="PANTHER" id="PTHR30349">
    <property type="entry name" value="PHAGE INTEGRASE-RELATED"/>
    <property type="match status" value="1"/>
</dbReference>
<dbReference type="InterPro" id="IPR050090">
    <property type="entry name" value="Tyrosine_recombinase_XerCD"/>
</dbReference>
<keyword evidence="3 5" id="KW-0238">DNA-binding</keyword>
<comment type="similarity">
    <text evidence="1">Belongs to the 'phage' integrase family.</text>
</comment>
<evidence type="ECO:0000256" key="3">
    <source>
        <dbReference type="ARBA" id="ARBA00023125"/>
    </source>
</evidence>
<dbReference type="InterPro" id="IPR044068">
    <property type="entry name" value="CB"/>
</dbReference>
<dbReference type="InterPro" id="IPR010998">
    <property type="entry name" value="Integrase_recombinase_N"/>
</dbReference>
<evidence type="ECO:0000256" key="1">
    <source>
        <dbReference type="ARBA" id="ARBA00008857"/>
    </source>
</evidence>
<dbReference type="EMBL" id="JAGPXB010000002">
    <property type="protein sequence ID" value="MBQ0907761.1"/>
    <property type="molecule type" value="Genomic_DNA"/>
</dbReference>
<accession>A0ABS5D167</accession>
<dbReference type="PANTHER" id="PTHR30349:SF41">
    <property type="entry name" value="INTEGRASE_RECOMBINASE PROTEIN MJ0367-RELATED"/>
    <property type="match status" value="1"/>
</dbReference>
<keyword evidence="4" id="KW-0233">DNA recombination</keyword>
<dbReference type="InterPro" id="IPR011010">
    <property type="entry name" value="DNA_brk_join_enz"/>
</dbReference>
<dbReference type="Gene3D" id="1.10.443.10">
    <property type="entry name" value="Intergrase catalytic core"/>
    <property type="match status" value="1"/>
</dbReference>
<evidence type="ECO:0000256" key="4">
    <source>
        <dbReference type="ARBA" id="ARBA00023172"/>
    </source>
</evidence>
<dbReference type="InterPro" id="IPR013762">
    <property type="entry name" value="Integrase-like_cat_sf"/>
</dbReference>
<keyword evidence="8" id="KW-1185">Reference proteome</keyword>
<evidence type="ECO:0000256" key="2">
    <source>
        <dbReference type="ARBA" id="ARBA00022908"/>
    </source>
</evidence>
<dbReference type="InterPro" id="IPR002104">
    <property type="entry name" value="Integrase_catalytic"/>
</dbReference>
<evidence type="ECO:0000256" key="5">
    <source>
        <dbReference type="PROSITE-ProRule" id="PRU01248"/>
    </source>
</evidence>
<protein>
    <submittedName>
        <fullName evidence="7">Tyrosine-type recombinase/integrase</fullName>
    </submittedName>
</protein>
<dbReference type="PROSITE" id="PS51900">
    <property type="entry name" value="CB"/>
    <property type="match status" value="1"/>
</dbReference>
<reference evidence="7 8" key="1">
    <citation type="submission" date="2021-04" db="EMBL/GenBank/DDBJ databases">
        <title>Description of novel Flavobacterium sp. F-328.</title>
        <authorList>
            <person name="Saticioglu I.B."/>
        </authorList>
    </citation>
    <scope>NUCLEOTIDE SEQUENCE [LARGE SCALE GENOMIC DNA]</scope>
    <source>
        <strain evidence="7 8">F-328</strain>
    </source>
</reference>
<gene>
    <name evidence="7" type="ORF">KBJ98_03485</name>
</gene>
<organism evidence="7 8">
    <name type="scientific">Flavobacterium erciyesense</name>
    <dbReference type="NCBI Taxonomy" id="2825842"/>
    <lineage>
        <taxon>Bacteria</taxon>
        <taxon>Pseudomonadati</taxon>
        <taxon>Bacteroidota</taxon>
        <taxon>Flavobacteriia</taxon>
        <taxon>Flavobacteriales</taxon>
        <taxon>Flavobacteriaceae</taxon>
        <taxon>Flavobacterium</taxon>
    </lineage>
</organism>
<dbReference type="Pfam" id="PF00589">
    <property type="entry name" value="Phage_integrase"/>
    <property type="match status" value="1"/>
</dbReference>
<dbReference type="SUPFAM" id="SSF56349">
    <property type="entry name" value="DNA breaking-rejoining enzymes"/>
    <property type="match status" value="1"/>
</dbReference>
<feature type="domain" description="Core-binding (CB)" evidence="6">
    <location>
        <begin position="98"/>
        <end position="193"/>
    </location>
</feature>
<keyword evidence="2" id="KW-0229">DNA integration</keyword>
<evidence type="ECO:0000259" key="6">
    <source>
        <dbReference type="PROSITE" id="PS51900"/>
    </source>
</evidence>
<dbReference type="Gene3D" id="1.10.150.130">
    <property type="match status" value="1"/>
</dbReference>
<evidence type="ECO:0000313" key="7">
    <source>
        <dbReference type="EMBL" id="MBQ0907761.1"/>
    </source>
</evidence>